<dbReference type="PANTHER" id="PTHR18898">
    <property type="entry name" value="NUCLEOPROTEIN TPR-RELATED"/>
    <property type="match status" value="1"/>
</dbReference>
<dbReference type="eggNOG" id="KOG4674">
    <property type="taxonomic scope" value="Eukaryota"/>
</dbReference>
<dbReference type="Pfam" id="PF25785">
    <property type="entry name" value="TPR"/>
    <property type="match status" value="1"/>
</dbReference>
<dbReference type="Pfam" id="PF07926">
    <property type="entry name" value="TPR_MLP1_2"/>
    <property type="match status" value="1"/>
</dbReference>
<accession>G3ASW0</accession>
<evidence type="ECO:0000256" key="4">
    <source>
        <dbReference type="SAM" id="Coils"/>
    </source>
</evidence>
<keyword evidence="2 4" id="KW-0175">Coiled coil</keyword>
<dbReference type="KEGG" id="spaa:SPAPADRAFT_51949"/>
<feature type="coiled-coil region" evidence="4">
    <location>
        <begin position="1198"/>
        <end position="1264"/>
    </location>
</feature>
<feature type="region of interest" description="Disordered" evidence="5">
    <location>
        <begin position="1697"/>
        <end position="1771"/>
    </location>
</feature>
<protein>
    <submittedName>
        <fullName evidence="8">Uncharacterized protein</fullName>
    </submittedName>
</protein>
<dbReference type="Proteomes" id="UP000000709">
    <property type="component" value="Unassembled WGS sequence"/>
</dbReference>
<dbReference type="InterPro" id="IPR057974">
    <property type="entry name" value="NUA/TPR/MLP1-2-like_dom"/>
</dbReference>
<feature type="domain" description="NUA/TPR/MLP1-2-like" evidence="7">
    <location>
        <begin position="604"/>
        <end position="714"/>
    </location>
</feature>
<reference evidence="8 9" key="1">
    <citation type="journal article" date="2011" name="Proc. Natl. Acad. Sci. U.S.A.">
        <title>Comparative genomics of xylose-fermenting fungi for enhanced biofuel production.</title>
        <authorList>
            <person name="Wohlbach D.J."/>
            <person name="Kuo A."/>
            <person name="Sato T.K."/>
            <person name="Potts K.M."/>
            <person name="Salamov A.A."/>
            <person name="LaButti K.M."/>
            <person name="Sun H."/>
            <person name="Clum A."/>
            <person name="Pangilinan J.L."/>
            <person name="Lindquist E.A."/>
            <person name="Lucas S."/>
            <person name="Lapidus A."/>
            <person name="Jin M."/>
            <person name="Gunawan C."/>
            <person name="Balan V."/>
            <person name="Dale B.E."/>
            <person name="Jeffries T.W."/>
            <person name="Zinkel R."/>
            <person name="Barry K.W."/>
            <person name="Grigoriev I.V."/>
            <person name="Gasch A.P."/>
        </authorList>
    </citation>
    <scope>NUCLEOTIDE SEQUENCE [LARGE SCALE GENOMIC DNA]</scope>
    <source>
        <strain evidence="9">NRRL Y-27907 / 11-Y1</strain>
    </source>
</reference>
<feature type="region of interest" description="Disordered" evidence="5">
    <location>
        <begin position="1559"/>
        <end position="1584"/>
    </location>
</feature>
<feature type="compositionally biased region" description="Polar residues" evidence="5">
    <location>
        <begin position="19"/>
        <end position="33"/>
    </location>
</feature>
<dbReference type="GO" id="GO:0006406">
    <property type="term" value="P:mRNA export from nucleus"/>
    <property type="evidence" value="ECO:0007669"/>
    <property type="project" value="TreeGrafter"/>
</dbReference>
<feature type="domain" description="Nucleoprotein TPR/MLP1-2" evidence="6">
    <location>
        <begin position="1141"/>
        <end position="1267"/>
    </location>
</feature>
<proteinExistence type="predicted"/>
<evidence type="ECO:0000259" key="6">
    <source>
        <dbReference type="Pfam" id="PF07926"/>
    </source>
</evidence>
<dbReference type="OMA" id="HAQQNYE"/>
<gene>
    <name evidence="8" type="ORF">SPAPADRAFT_51949</name>
</gene>
<feature type="coiled-coil region" evidence="4">
    <location>
        <begin position="942"/>
        <end position="1025"/>
    </location>
</feature>
<evidence type="ECO:0000256" key="3">
    <source>
        <dbReference type="ARBA" id="ARBA00023242"/>
    </source>
</evidence>
<dbReference type="GO" id="GO:0017056">
    <property type="term" value="F:structural constituent of nuclear pore"/>
    <property type="evidence" value="ECO:0007669"/>
    <property type="project" value="TreeGrafter"/>
</dbReference>
<organism evidence="9">
    <name type="scientific">Spathaspora passalidarum (strain NRRL Y-27907 / 11-Y1)</name>
    <dbReference type="NCBI Taxonomy" id="619300"/>
    <lineage>
        <taxon>Eukaryota</taxon>
        <taxon>Fungi</taxon>
        <taxon>Dikarya</taxon>
        <taxon>Ascomycota</taxon>
        <taxon>Saccharomycotina</taxon>
        <taxon>Pichiomycetes</taxon>
        <taxon>Debaryomycetaceae</taxon>
        <taxon>Spathaspora</taxon>
    </lineage>
</organism>
<feature type="compositionally biased region" description="Basic and acidic residues" evidence="5">
    <location>
        <begin position="1730"/>
        <end position="1739"/>
    </location>
</feature>
<dbReference type="OrthoDB" id="343070at2759"/>
<keyword evidence="9" id="KW-1185">Reference proteome</keyword>
<keyword evidence="3" id="KW-0539">Nucleus</keyword>
<evidence type="ECO:0000256" key="5">
    <source>
        <dbReference type="SAM" id="MobiDB-lite"/>
    </source>
</evidence>
<feature type="coiled-coil region" evidence="4">
    <location>
        <begin position="590"/>
        <end position="631"/>
    </location>
</feature>
<evidence type="ECO:0000256" key="2">
    <source>
        <dbReference type="ARBA" id="ARBA00023054"/>
    </source>
</evidence>
<feature type="compositionally biased region" description="Basic and acidic residues" evidence="5">
    <location>
        <begin position="1575"/>
        <end position="1584"/>
    </location>
</feature>
<dbReference type="HOGENOM" id="CLU_002593_0_0_1"/>
<dbReference type="RefSeq" id="XP_007376775.1">
    <property type="nucleotide sequence ID" value="XM_007376713.1"/>
</dbReference>
<dbReference type="GeneID" id="18871612"/>
<evidence type="ECO:0000313" key="8">
    <source>
        <dbReference type="EMBL" id="EGW30742.1"/>
    </source>
</evidence>
<dbReference type="GO" id="GO:0006606">
    <property type="term" value="P:protein import into nucleus"/>
    <property type="evidence" value="ECO:0007669"/>
    <property type="project" value="InterPro"/>
</dbReference>
<evidence type="ECO:0000313" key="9">
    <source>
        <dbReference type="Proteomes" id="UP000000709"/>
    </source>
</evidence>
<feature type="coiled-coil region" evidence="4">
    <location>
        <begin position="204"/>
        <end position="340"/>
    </location>
</feature>
<sequence length="1771" mass="200890">MSGHNSPIEKHSEAPIDQTPDQPQQAVVETTTNEQTVSVVEPTEEPVADQPVVDAAAVAASVPDISIAEVGDDSVIQEEPHTSFSQIPSDKQQFTTPSRFLPPLKDIDKIVTPKSFHVAKDAAHPGDSSVVNSSPIKNLVSEHDVTSGDIDDHFDEDGLRAVARYLSIDDSSIRAISGNSEIISALISKSSEFQELVSQNEFIKLQLEQNIRSSAKQIESLQEKFSKADNTASLVQEENQALKSKTIQQEHRIQELEDISSINNEHLARLKQIEEEKNLEIKKVREERDTQELENQQTINQLSGTNIEQSKKLNELTKEINETRNDKFTLQLELAKSQNELSYLRDQKEWFDDELKSVQGRFTDLIKKHESEYLVTNSKIATLTARNETLETLNSQNQSTISSLKTKLEQEITKNSKIQTDIELEKSRFLKELASKDELISLTKLQSEQRHTRIQQLESYAEEIKSSLGETVDKLEQELSERTEKVIELQEKLKRTEEVLDAELHKETDLPKLTESSAIIATNGISLSKLYSEYNHLKKQLVLERSQKQKMELQLEAFVNELESKKPALANYRDQVLFYEASLKEMIGKVETVRSEKTEVEKDAKRLRSRIVETENEMVSMKKLLKDLGRQLCYYLIHSKIRDNHEDPLTLSEKNAIEKILAQTGNFDETMETDSDRLISDRLVEFRNIIELRQRNEELLVSIRQLSKQLESREEENNNLESVAIEEAKDAILTLESELDSLNVKLDAVTKERDALKVITEQPSSSNAEARYLNQVNEDLRKKINESERIMADLKEQSSKTVRDLSEKLREVTDKKNEIALQVTASRQSAELAESRLANANKSLDDSHQELKQIRKEIQFWQQQANKQESLLVNKTQELRDLESTISQNRVLINTLEREKAFSDTMQKALQNEIDTLKADKIKLNEFVLNLQSLLKDREESSKQLSAKLNASVENYQSLQQKLSEKEERVLILTSQSELAFKAQNAKLEQVNEISQQLLETRTKLSEKERLVDELRRKIESLKVHPAPAAAASTIPVSTHPSTASQDFEVNQLKEDLRIAEQQVDELSNLAKASETALVNATNSFEQYKVEADAKYQSLVKEKEYVEAEVKRLTELSNTTSQELEAIKSTHVEEVNDLKSKLNEFKFKADRYDNLERDYQAKVVSIRKDLETHINVYNDVQNKYKSEMTKNTLLGSQIETLKNEVESKGNEIKQLNDELQAVKESLQLKQESLTSEKSQLETELSISNNKIVELKEQNDLLLNQLELTKGSSTGEEELGGDFRQVVSYLRHEKETSEAKLLVAVEENQALKVNLEKLQYELSIANSALSNANQINLDVNLKEQAELSSQLEQLHILKESNSTLRQENSKKSEEIEKLNNKLVSMTNELEPLRSKVNELSTQIEFEKQQASLLSEENGRLKSTTAQSDSATVISLRERLKEITQQANAKITSLNEKIKAYQTEIAQLKSGLEDTAEKASSPEEIEKVKQEIESTKQELASAKSEIEDLNNKLKAAKQDSNKYINTLTQEKNNLVIQLSTKQAELREQFNQEKEQLRKSLKEEFEKQAGSSVANEEEAQKKYQELEQSVNKRKEELEKEYQEKLSSNADSTKEIAELNAKFERKLEEEKASVKAQIEKMFEVKIKMLNKKVERLEKQTGNAPPASLPVVPNATAPAPAIVSAKPAVAASESASATVANAAAAAAAAAQQNQPGSSKFLGYPFTESTLTVHRPTVEKPEAKKFSPTPNPVGQDGKKRTNQGQQQNPPFKKRDHH</sequence>
<feature type="coiled-coil region" evidence="4">
    <location>
        <begin position="777"/>
        <end position="899"/>
    </location>
</feature>
<dbReference type="EMBL" id="GL996504">
    <property type="protein sequence ID" value="EGW30742.1"/>
    <property type="molecule type" value="Genomic_DNA"/>
</dbReference>
<dbReference type="GO" id="GO:0005643">
    <property type="term" value="C:nuclear pore"/>
    <property type="evidence" value="ECO:0007669"/>
    <property type="project" value="TreeGrafter"/>
</dbReference>
<dbReference type="PANTHER" id="PTHR18898:SF2">
    <property type="entry name" value="NUCLEOPROTEIN TPR"/>
    <property type="match status" value="1"/>
</dbReference>
<evidence type="ECO:0000259" key="7">
    <source>
        <dbReference type="Pfam" id="PF25785"/>
    </source>
</evidence>
<dbReference type="InParanoid" id="G3ASW0"/>
<dbReference type="STRING" id="619300.G3ASW0"/>
<feature type="coiled-coil region" evidence="4">
    <location>
        <begin position="1050"/>
        <end position="1116"/>
    </location>
</feature>
<evidence type="ECO:0000256" key="1">
    <source>
        <dbReference type="ARBA" id="ARBA00004123"/>
    </source>
</evidence>
<dbReference type="InterPro" id="IPR012929">
    <property type="entry name" value="Nucleoprot-TPR/MLP1-2_dom"/>
</dbReference>
<feature type="coiled-coil region" evidence="4">
    <location>
        <begin position="689"/>
        <end position="752"/>
    </location>
</feature>
<name>G3ASW0_SPAPN</name>
<comment type="subcellular location">
    <subcellularLocation>
        <location evidence="1">Nucleus</location>
    </subcellularLocation>
</comment>
<feature type="region of interest" description="Disordered" evidence="5">
    <location>
        <begin position="1"/>
        <end position="50"/>
    </location>
</feature>
<dbReference type="FunCoup" id="G3ASW0">
    <property type="interactions" value="1139"/>
</dbReference>
<feature type="coiled-coil region" evidence="4">
    <location>
        <begin position="465"/>
        <end position="506"/>
    </location>
</feature>